<dbReference type="Proteomes" id="UP000038045">
    <property type="component" value="Unplaced"/>
</dbReference>
<name>A0A0N5A100_PARTI</name>
<dbReference type="AlphaFoldDB" id="A0A0N5A100"/>
<protein>
    <submittedName>
        <fullName evidence="2">DUF637 domain-containing protein</fullName>
    </submittedName>
</protein>
<sequence length="304" mass="31318">MATGFKFAGDQTIRFENGSLPKIVVHAVMGGLLAEATGSDFKTGAMAAGLNEAMADTLSTLSGGDTNVHVMLSQLTGVLAAAAVNGDLQKGSEVAQSATIYNHDLHRKNAESFAKGIADACRQMPGYCAPGAENVTEQQMVQALEATARHAGGDVAKRGKNATKAAKGTVPSGFANTKEFSSFGGSVRDGLSKAGYGNVEPILQGSAVTGKSYRTGQAFDVGRTSDFDIALASPELLRKAESLGIGLRSGGARTGPLSMRDLKALGLNDLASQLTKQAGRDVNFMIYGSTSSATSRAPSLILPK</sequence>
<reference evidence="2" key="1">
    <citation type="submission" date="2017-02" db="UniProtKB">
        <authorList>
            <consortium name="WormBaseParasite"/>
        </authorList>
    </citation>
    <scope>IDENTIFICATION</scope>
</reference>
<keyword evidence="1" id="KW-1185">Reference proteome</keyword>
<organism evidence="1 2">
    <name type="scientific">Parastrongyloides trichosuri</name>
    <name type="common">Possum-specific nematode worm</name>
    <dbReference type="NCBI Taxonomy" id="131310"/>
    <lineage>
        <taxon>Eukaryota</taxon>
        <taxon>Metazoa</taxon>
        <taxon>Ecdysozoa</taxon>
        <taxon>Nematoda</taxon>
        <taxon>Chromadorea</taxon>
        <taxon>Rhabditida</taxon>
        <taxon>Tylenchina</taxon>
        <taxon>Panagrolaimomorpha</taxon>
        <taxon>Strongyloidoidea</taxon>
        <taxon>Strongyloididae</taxon>
        <taxon>Parastrongyloides</taxon>
    </lineage>
</organism>
<evidence type="ECO:0000313" key="1">
    <source>
        <dbReference type="Proteomes" id="UP000038045"/>
    </source>
</evidence>
<evidence type="ECO:0000313" key="2">
    <source>
        <dbReference type="WBParaSite" id="PTRK_0001528100.1"/>
    </source>
</evidence>
<proteinExistence type="predicted"/>
<accession>A0A0N5A100</accession>
<dbReference type="WBParaSite" id="PTRK_0001528100.1">
    <property type="protein sequence ID" value="PTRK_0001528100.1"/>
    <property type="gene ID" value="PTRK_0001528100"/>
</dbReference>